<organism evidence="2 3">
    <name type="scientific">Syncephalastrum racemosum</name>
    <name type="common">Filamentous fungus</name>
    <dbReference type="NCBI Taxonomy" id="13706"/>
    <lineage>
        <taxon>Eukaryota</taxon>
        <taxon>Fungi</taxon>
        <taxon>Fungi incertae sedis</taxon>
        <taxon>Mucoromycota</taxon>
        <taxon>Mucoromycotina</taxon>
        <taxon>Mucoromycetes</taxon>
        <taxon>Mucorales</taxon>
        <taxon>Syncephalastraceae</taxon>
        <taxon>Syncephalastrum</taxon>
    </lineage>
</organism>
<evidence type="ECO:0000313" key="3">
    <source>
        <dbReference type="Proteomes" id="UP000242180"/>
    </source>
</evidence>
<dbReference type="Pfam" id="PF12246">
    <property type="entry name" value="MKT1_C"/>
    <property type="match status" value="1"/>
</dbReference>
<accession>A0A1X2HAR4</accession>
<comment type="caution">
    <text evidence="2">The sequence shown here is derived from an EMBL/GenBank/DDBJ whole genome shotgun (WGS) entry which is preliminary data.</text>
</comment>
<dbReference type="InterPro" id="IPR022039">
    <property type="entry name" value="MKT1_C"/>
</dbReference>
<dbReference type="AlphaFoldDB" id="A0A1X2HAR4"/>
<proteinExistence type="predicted"/>
<dbReference type="Proteomes" id="UP000242180">
    <property type="component" value="Unassembled WGS sequence"/>
</dbReference>
<evidence type="ECO:0000313" key="2">
    <source>
        <dbReference type="EMBL" id="ORY95728.1"/>
    </source>
</evidence>
<evidence type="ECO:0000259" key="1">
    <source>
        <dbReference type="Pfam" id="PF12246"/>
    </source>
</evidence>
<name>A0A1X2HAR4_SYNRA</name>
<sequence>MPLLHVYIHSLPYASDVNVAGGLIAKHYLEHMISGTASSQEALSKTESVFTSCGHVKADLERGFRFWQGLVLGIKAVKDSGDITEDTYNEFVEADQWLQKRNKL</sequence>
<dbReference type="OrthoDB" id="17262at2759"/>
<gene>
    <name evidence="2" type="ORF">BCR43DRAFT_311431</name>
</gene>
<feature type="domain" description="Post-transcriptional regulator MKT1 C-terminal" evidence="1">
    <location>
        <begin position="9"/>
        <end position="100"/>
    </location>
</feature>
<dbReference type="EMBL" id="MCGN01000006">
    <property type="protein sequence ID" value="ORY95728.1"/>
    <property type="molecule type" value="Genomic_DNA"/>
</dbReference>
<dbReference type="InParanoid" id="A0A1X2HAR4"/>
<dbReference type="STRING" id="13706.A0A1X2HAR4"/>
<reference evidence="2 3" key="1">
    <citation type="submission" date="2016-07" db="EMBL/GenBank/DDBJ databases">
        <title>Pervasive Adenine N6-methylation of Active Genes in Fungi.</title>
        <authorList>
            <consortium name="DOE Joint Genome Institute"/>
            <person name="Mondo S.J."/>
            <person name="Dannebaum R.O."/>
            <person name="Kuo R.C."/>
            <person name="Labutti K."/>
            <person name="Haridas S."/>
            <person name="Kuo A."/>
            <person name="Salamov A."/>
            <person name="Ahrendt S.R."/>
            <person name="Lipzen A."/>
            <person name="Sullivan W."/>
            <person name="Andreopoulos W.B."/>
            <person name="Clum A."/>
            <person name="Lindquist E."/>
            <person name="Daum C."/>
            <person name="Ramamoorthy G.K."/>
            <person name="Gryganskyi A."/>
            <person name="Culley D."/>
            <person name="Magnuson J.K."/>
            <person name="James T.Y."/>
            <person name="O'Malley M.A."/>
            <person name="Stajich J.E."/>
            <person name="Spatafora J.W."/>
            <person name="Visel A."/>
            <person name="Grigoriev I.V."/>
        </authorList>
    </citation>
    <scope>NUCLEOTIDE SEQUENCE [LARGE SCALE GENOMIC DNA]</scope>
    <source>
        <strain evidence="2 3">NRRL 2496</strain>
    </source>
</reference>
<keyword evidence="3" id="KW-1185">Reference proteome</keyword>
<protein>
    <submittedName>
        <fullName evidence="2">Temperature dependent protein affecting M2 dsRNA replication</fullName>
    </submittedName>
</protein>